<proteinExistence type="predicted"/>
<accession>A0A7W8JBG5</accession>
<dbReference type="GO" id="GO:0003697">
    <property type="term" value="F:single-stranded DNA binding"/>
    <property type="evidence" value="ECO:0007669"/>
    <property type="project" value="InterPro"/>
</dbReference>
<sequence>MSSIATTNETSNVTSLPTAPKPQTSKEVIAANVKLLVEQLEAGHSEGLTAYLTAMGKFHSYSFGNILEIARQMPSASRVAGMYAWNQLGRRVKKGQKGIRILAPMLGTKRKKDPEAEKDITKQNQPLLVGFRAVYVFDVSQTEGAELPDLKERVKGDVGEYRGRLIDFILAQGIELEFKESIAPALGMSYGGKIAIFPGQSAAEEFSTLVHEASHELLHKCSRRTATTKTVRETEAEAIAFVVSQTIGLDAGNAAADYIHLYNGNAALLAESLEVIQRTSALILSAIETPEVVQVPTEEKPAEQPTTQDATDAALAEVA</sequence>
<dbReference type="Pfam" id="PF08401">
    <property type="entry name" value="ArdcN"/>
    <property type="match status" value="1"/>
</dbReference>
<dbReference type="EMBL" id="JACHDZ010000010">
    <property type="protein sequence ID" value="MBB5346208.1"/>
    <property type="molecule type" value="Genomic_DNA"/>
</dbReference>
<feature type="domain" description="N-terminal" evidence="2">
    <location>
        <begin position="37"/>
        <end position="137"/>
    </location>
</feature>
<dbReference type="InterPro" id="IPR013610">
    <property type="entry name" value="ArdC_N"/>
</dbReference>
<dbReference type="Proteomes" id="UP000569092">
    <property type="component" value="Unassembled WGS sequence"/>
</dbReference>
<organism evidence="3 4">
    <name type="scientific">Tunturiibacter lichenicola</name>
    <dbReference type="NCBI Taxonomy" id="2051959"/>
    <lineage>
        <taxon>Bacteria</taxon>
        <taxon>Pseudomonadati</taxon>
        <taxon>Acidobacteriota</taxon>
        <taxon>Terriglobia</taxon>
        <taxon>Terriglobales</taxon>
        <taxon>Acidobacteriaceae</taxon>
        <taxon>Tunturiibacter</taxon>
    </lineage>
</organism>
<protein>
    <recommendedName>
        <fullName evidence="2">N-terminal domain-containing protein</fullName>
    </recommendedName>
</protein>
<evidence type="ECO:0000259" key="2">
    <source>
        <dbReference type="Pfam" id="PF08401"/>
    </source>
</evidence>
<evidence type="ECO:0000313" key="3">
    <source>
        <dbReference type="EMBL" id="MBB5346208.1"/>
    </source>
</evidence>
<feature type="region of interest" description="Disordered" evidence="1">
    <location>
        <begin position="296"/>
        <end position="319"/>
    </location>
</feature>
<evidence type="ECO:0000256" key="1">
    <source>
        <dbReference type="SAM" id="MobiDB-lite"/>
    </source>
</evidence>
<comment type="caution">
    <text evidence="3">The sequence shown here is derived from an EMBL/GenBank/DDBJ whole genome shotgun (WGS) entry which is preliminary data.</text>
</comment>
<feature type="region of interest" description="Disordered" evidence="1">
    <location>
        <begin position="1"/>
        <end position="22"/>
    </location>
</feature>
<name>A0A7W8JBG5_9BACT</name>
<evidence type="ECO:0000313" key="4">
    <source>
        <dbReference type="Proteomes" id="UP000569092"/>
    </source>
</evidence>
<dbReference type="AlphaFoldDB" id="A0A7W8JBG5"/>
<gene>
    <name evidence="3" type="ORF">HDF10_004218</name>
</gene>
<reference evidence="3 4" key="1">
    <citation type="submission" date="2020-08" db="EMBL/GenBank/DDBJ databases">
        <title>Genomic Encyclopedia of Type Strains, Phase IV (KMG-V): Genome sequencing to study the core and pangenomes of soil and plant-associated prokaryotes.</title>
        <authorList>
            <person name="Whitman W."/>
        </authorList>
    </citation>
    <scope>NUCLEOTIDE SEQUENCE [LARGE SCALE GENOMIC DNA]</scope>
    <source>
        <strain evidence="3 4">M8US30</strain>
    </source>
</reference>